<dbReference type="NCBIfam" id="TIGR04178">
    <property type="entry name" value="exo_archaeo"/>
    <property type="match status" value="1"/>
</dbReference>
<dbReference type="InterPro" id="IPR019127">
    <property type="entry name" value="Exosortase"/>
</dbReference>
<evidence type="ECO:0000313" key="10">
    <source>
        <dbReference type="Proteomes" id="UP001218788"/>
    </source>
</evidence>
<comment type="subcellular location">
    <subcellularLocation>
        <location evidence="1">Cell membrane</location>
        <topology evidence="1">Multi-pass membrane protein</topology>
    </subcellularLocation>
</comment>
<keyword evidence="2" id="KW-1003">Cell membrane</keyword>
<keyword evidence="3" id="KW-0645">Protease</keyword>
<feature type="transmembrane region" description="Helical" evidence="8">
    <location>
        <begin position="106"/>
        <end position="126"/>
    </location>
</feature>
<evidence type="ECO:0000256" key="5">
    <source>
        <dbReference type="ARBA" id="ARBA00022801"/>
    </source>
</evidence>
<feature type="transmembrane region" description="Helical" evidence="8">
    <location>
        <begin position="14"/>
        <end position="30"/>
    </location>
</feature>
<comment type="caution">
    <text evidence="9">The sequence shown here is derived from an EMBL/GenBank/DDBJ whole genome shotgun (WGS) entry which is preliminary data.</text>
</comment>
<evidence type="ECO:0000256" key="2">
    <source>
        <dbReference type="ARBA" id="ARBA00022475"/>
    </source>
</evidence>
<feature type="transmembrane region" description="Helical" evidence="8">
    <location>
        <begin position="146"/>
        <end position="163"/>
    </location>
</feature>
<dbReference type="InterPro" id="IPR026392">
    <property type="entry name" value="Exo/Archaeosortase_dom"/>
</dbReference>
<dbReference type="Pfam" id="PF09721">
    <property type="entry name" value="Exosortase_EpsH"/>
    <property type="match status" value="1"/>
</dbReference>
<dbReference type="EMBL" id="JAQQXP010000001">
    <property type="protein sequence ID" value="MDC8831194.1"/>
    <property type="molecule type" value="Genomic_DNA"/>
</dbReference>
<feature type="transmembrane region" description="Helical" evidence="8">
    <location>
        <begin position="79"/>
        <end position="99"/>
    </location>
</feature>
<evidence type="ECO:0000256" key="6">
    <source>
        <dbReference type="ARBA" id="ARBA00022989"/>
    </source>
</evidence>
<name>A0ABT5L2C5_9ALTE</name>
<gene>
    <name evidence="9" type="ORF">OIK42_10520</name>
</gene>
<dbReference type="Proteomes" id="UP001218788">
    <property type="component" value="Unassembled WGS sequence"/>
</dbReference>
<keyword evidence="6 8" id="KW-1133">Transmembrane helix</keyword>
<sequence length="174" mass="19717">MKSYETANFRFDSAAQWSYLFYLVVGLIILKSQALKSTVDWFCLLLAKLAFGLGSVFDSRLVREHSILYVEDYAHGIDITPACGALIFSLVLITGVLTFKKKHIKALPLAIGAFLVIQALNVLRILSLVYARYFDHTTFDIIHEKMWPVVFSLVTAALFYKIVHVRNLPSTQKN</sequence>
<evidence type="ECO:0000256" key="3">
    <source>
        <dbReference type="ARBA" id="ARBA00022670"/>
    </source>
</evidence>
<reference evidence="9 10" key="1">
    <citation type="submission" date="2022-10" db="EMBL/GenBank/DDBJ databases">
        <title>Alteromonas sp. chi3 Genome sequencing.</title>
        <authorList>
            <person name="Park S."/>
        </authorList>
    </citation>
    <scope>NUCLEOTIDE SEQUENCE [LARGE SCALE GENOMIC DNA]</scope>
    <source>
        <strain evidence="10">chi3</strain>
    </source>
</reference>
<keyword evidence="5" id="KW-0378">Hydrolase</keyword>
<evidence type="ECO:0000256" key="8">
    <source>
        <dbReference type="SAM" id="Phobius"/>
    </source>
</evidence>
<evidence type="ECO:0000313" key="9">
    <source>
        <dbReference type="EMBL" id="MDC8831194.1"/>
    </source>
</evidence>
<proteinExistence type="predicted"/>
<keyword evidence="4 8" id="KW-0812">Transmembrane</keyword>
<keyword evidence="10" id="KW-1185">Reference proteome</keyword>
<evidence type="ECO:0000256" key="1">
    <source>
        <dbReference type="ARBA" id="ARBA00004651"/>
    </source>
</evidence>
<dbReference type="RefSeq" id="WP_273640352.1">
    <property type="nucleotide sequence ID" value="NZ_JAQQXP010000001.1"/>
</dbReference>
<accession>A0ABT5L2C5</accession>
<evidence type="ECO:0000256" key="4">
    <source>
        <dbReference type="ARBA" id="ARBA00022692"/>
    </source>
</evidence>
<keyword evidence="7 8" id="KW-0472">Membrane</keyword>
<protein>
    <submittedName>
        <fullName evidence="9">Exosortase/archaeosortase family protein</fullName>
    </submittedName>
</protein>
<evidence type="ECO:0000256" key="7">
    <source>
        <dbReference type="ARBA" id="ARBA00023136"/>
    </source>
</evidence>
<organism evidence="9 10">
    <name type="scientific">Alteromonas gilva</name>
    <dbReference type="NCBI Taxonomy" id="2987522"/>
    <lineage>
        <taxon>Bacteria</taxon>
        <taxon>Pseudomonadati</taxon>
        <taxon>Pseudomonadota</taxon>
        <taxon>Gammaproteobacteria</taxon>
        <taxon>Alteromonadales</taxon>
        <taxon>Alteromonadaceae</taxon>
        <taxon>Alteromonas/Salinimonas group</taxon>
        <taxon>Alteromonas</taxon>
    </lineage>
</organism>